<accession>A0A0A0RUQ3</accession>
<name>A0A0A0RUQ3_9CAUD</name>
<protein>
    <submittedName>
        <fullName evidence="1">Uncharacterized protein</fullName>
    </submittedName>
</protein>
<dbReference type="EMBL" id="KM236245">
    <property type="protein sequence ID" value="AIW03303.1"/>
    <property type="molecule type" value="Genomic_DNA"/>
</dbReference>
<keyword evidence="2" id="KW-1185">Reference proteome</keyword>
<sequence>MPLEHRDPVSKAKLFIPTNRERSLVLDQRRLKESLSDVDKLKAELQELLNKAKGEE</sequence>
<organism evidence="1 2">
    <name type="scientific">Bacillus phage Mater</name>
    <dbReference type="NCBI Taxonomy" id="1540090"/>
    <lineage>
        <taxon>Viruses</taxon>
        <taxon>Duplodnaviria</taxon>
        <taxon>Heunggongvirae</taxon>
        <taxon>Uroviricota</taxon>
        <taxon>Caudoviricetes</taxon>
        <taxon>Herelleviridae</taxon>
        <taxon>Bastillevirinae</taxon>
        <taxon>Matervirus</taxon>
        <taxon>Matervirus mater</taxon>
    </lineage>
</organism>
<proteinExistence type="predicted"/>
<gene>
    <name evidence="1" type="ORF">CPT_Mater146</name>
</gene>
<dbReference type="GeneID" id="24607045"/>
<evidence type="ECO:0000313" key="2">
    <source>
        <dbReference type="Proteomes" id="UP000030206"/>
    </source>
</evidence>
<reference evidence="1 2" key="1">
    <citation type="submission" date="2014-07" db="EMBL/GenBank/DDBJ databases">
        <title>Complete Genome of Bacillus megaterium Myophage Mater.</title>
        <authorList>
            <person name="Lancaster J.C."/>
            <person name="Hodde M.K."/>
            <person name="Hernandez A.C."/>
            <person name="Everett G.F.K."/>
        </authorList>
    </citation>
    <scope>NUCLEOTIDE SEQUENCE [LARGE SCALE GENOMIC DNA]</scope>
</reference>
<dbReference type="OrthoDB" id="27071at10239"/>
<dbReference type="RefSeq" id="YP_009151105.1">
    <property type="nucleotide sequence ID" value="NC_027366.1"/>
</dbReference>
<evidence type="ECO:0000313" key="1">
    <source>
        <dbReference type="EMBL" id="AIW03303.1"/>
    </source>
</evidence>
<dbReference type="Proteomes" id="UP000030206">
    <property type="component" value="Segment"/>
</dbReference>
<dbReference type="KEGG" id="vg:24607045"/>